<organism evidence="1 2">
    <name type="scientific">Saguinus oedipus</name>
    <name type="common">Cotton-top tamarin</name>
    <name type="synonym">Oedipomidas oedipus</name>
    <dbReference type="NCBI Taxonomy" id="9490"/>
    <lineage>
        <taxon>Eukaryota</taxon>
        <taxon>Metazoa</taxon>
        <taxon>Chordata</taxon>
        <taxon>Craniata</taxon>
        <taxon>Vertebrata</taxon>
        <taxon>Euteleostomi</taxon>
        <taxon>Mammalia</taxon>
        <taxon>Eutheria</taxon>
        <taxon>Euarchontoglires</taxon>
        <taxon>Primates</taxon>
        <taxon>Haplorrhini</taxon>
        <taxon>Platyrrhini</taxon>
        <taxon>Cebidae</taxon>
        <taxon>Callitrichinae</taxon>
        <taxon>Saguinus</taxon>
    </lineage>
</organism>
<name>A0ABQ9UG44_SAGOE</name>
<accession>A0ABQ9UG44</accession>
<protein>
    <submittedName>
        <fullName evidence="1">Uncharacterized protein</fullName>
    </submittedName>
</protein>
<gene>
    <name evidence="1" type="ORF">P7K49_025096</name>
</gene>
<dbReference type="Proteomes" id="UP001266305">
    <property type="component" value="Unassembled WGS sequence"/>
</dbReference>
<keyword evidence="2" id="KW-1185">Reference proteome</keyword>
<dbReference type="EMBL" id="JASSZA010000012">
    <property type="protein sequence ID" value="KAK2096062.1"/>
    <property type="molecule type" value="Genomic_DNA"/>
</dbReference>
<feature type="non-terminal residue" evidence="1">
    <location>
        <position position="55"/>
    </location>
</feature>
<feature type="non-terminal residue" evidence="1">
    <location>
        <position position="1"/>
    </location>
</feature>
<comment type="caution">
    <text evidence="1">The sequence shown here is derived from an EMBL/GenBank/DDBJ whole genome shotgun (WGS) entry which is preliminary data.</text>
</comment>
<evidence type="ECO:0000313" key="1">
    <source>
        <dbReference type="EMBL" id="KAK2096062.1"/>
    </source>
</evidence>
<sequence>QPRDPNLPGCLLGYDSTPSDLYWALYNLTRHLQTVSAASMWCKSPEGPQSRRHGM</sequence>
<proteinExistence type="predicted"/>
<evidence type="ECO:0000313" key="2">
    <source>
        <dbReference type="Proteomes" id="UP001266305"/>
    </source>
</evidence>
<reference evidence="1 2" key="1">
    <citation type="submission" date="2023-05" db="EMBL/GenBank/DDBJ databases">
        <title>B98-5 Cell Line De Novo Hybrid Assembly: An Optical Mapping Approach.</title>
        <authorList>
            <person name="Kananen K."/>
            <person name="Auerbach J.A."/>
            <person name="Kautto E."/>
            <person name="Blachly J.S."/>
        </authorList>
    </citation>
    <scope>NUCLEOTIDE SEQUENCE [LARGE SCALE GENOMIC DNA]</scope>
    <source>
        <strain evidence="1">B95-8</strain>
        <tissue evidence="1">Cell line</tissue>
    </source>
</reference>